<dbReference type="Pfam" id="PF13646">
    <property type="entry name" value="HEAT_2"/>
    <property type="match status" value="1"/>
</dbReference>
<dbReference type="SMART" id="SM00932">
    <property type="entry name" value="Nfu_N"/>
    <property type="match status" value="1"/>
</dbReference>
<dbReference type="SMART" id="SM00567">
    <property type="entry name" value="EZ_HEAT"/>
    <property type="match status" value="4"/>
</dbReference>
<dbReference type="InterPro" id="IPR004155">
    <property type="entry name" value="PBS_lyase_HEAT"/>
</dbReference>
<dbReference type="GO" id="GO:0016491">
    <property type="term" value="F:oxidoreductase activity"/>
    <property type="evidence" value="ECO:0007669"/>
    <property type="project" value="TreeGrafter"/>
</dbReference>
<gene>
    <name evidence="2" type="ORF">AB4Y30_02295</name>
</gene>
<dbReference type="SUPFAM" id="SSF110836">
    <property type="entry name" value="Hypothetical protein SAV1430"/>
    <property type="match status" value="1"/>
</dbReference>
<dbReference type="PANTHER" id="PTHR12697">
    <property type="entry name" value="PBS LYASE HEAT-LIKE PROTEIN"/>
    <property type="match status" value="1"/>
</dbReference>
<dbReference type="RefSeq" id="WP_368653901.1">
    <property type="nucleotide sequence ID" value="NZ_CP162599.1"/>
</dbReference>
<evidence type="ECO:0000259" key="1">
    <source>
        <dbReference type="SMART" id="SM00932"/>
    </source>
</evidence>
<name>A0AB39HM34_9BACI</name>
<dbReference type="Gene3D" id="1.25.10.10">
    <property type="entry name" value="Leucine-rich Repeat Variant"/>
    <property type="match status" value="1"/>
</dbReference>
<dbReference type="PANTHER" id="PTHR12697:SF37">
    <property type="entry name" value="CONSERVED VIRULENCE FACTOR C"/>
    <property type="match status" value="1"/>
</dbReference>
<dbReference type="InterPro" id="IPR011989">
    <property type="entry name" value="ARM-like"/>
</dbReference>
<protein>
    <submittedName>
        <fullName evidence="2">Conserved virulence factor C family protein</fullName>
    </submittedName>
</protein>
<feature type="domain" description="Scaffold protein Nfu/NifU N-terminal" evidence="1">
    <location>
        <begin position="4"/>
        <end position="89"/>
    </location>
</feature>
<proteinExistence type="predicted"/>
<reference evidence="2" key="1">
    <citation type="submission" date="2024-07" db="EMBL/GenBank/DDBJ databases">
        <title>Halotolerant mesophilic bacterium Ornithinibacillus sp. 4-3, sp. nov., isolated from soil.</title>
        <authorList>
            <person name="Sidarenka A.V."/>
            <person name="Guliayeva D.E."/>
            <person name="Leanovich S.I."/>
            <person name="Hileuskaya K.S."/>
            <person name="Akhremchuk A.E."/>
            <person name="Sikolenko M.A."/>
            <person name="Valentovich L.N."/>
        </authorList>
    </citation>
    <scope>NUCLEOTIDE SEQUENCE</scope>
    <source>
        <strain evidence="2">4-3</strain>
    </source>
</reference>
<dbReference type="InterPro" id="IPR025989">
    <property type="entry name" value="Virulence_F_dom"/>
</dbReference>
<dbReference type="Gene3D" id="3.30.1370.70">
    <property type="entry name" value="Scaffold protein Nfu/NifU, N-terminal domain"/>
    <property type="match status" value="1"/>
</dbReference>
<dbReference type="Pfam" id="PF08712">
    <property type="entry name" value="Nfu_N"/>
    <property type="match status" value="1"/>
</dbReference>
<dbReference type="InterPro" id="IPR014824">
    <property type="entry name" value="Nfu/NifU_N"/>
</dbReference>
<evidence type="ECO:0000313" key="2">
    <source>
        <dbReference type="EMBL" id="XDK33219.1"/>
    </source>
</evidence>
<dbReference type="InterPro" id="IPR036498">
    <property type="entry name" value="Nfu/NifU_N_sf"/>
</dbReference>
<sequence length="379" mass="42896">MKIVSIEPTPSPHSMKINVNEMLADGSYFQYKRTDDLTNAPDYAKNLLQIDGIISIYRVVDFITIARNPKTAWEAILPAVQETLGVTKDADIDQQPTNIIEENDNAFGEVRVFLQMFRQIPMQIKLEDGETEKRVGLPPAFADAVLRATTPTTNIIFERKWVEQSVRYGTLDEIGIEVLEELKASYDEERLEKLVEHALAEKDVVEEKQQVTLQTLEDPDWRVRYAALDRLGDPTLADIPVLNKALDDTKSSIRRLATAYLGMIEEKEVLPYLYKALKDKAANVRRTAGDCLSDLGFPEAMPEMIETLKDENRIVRWRAAMYLYEVGDESAVPALEEAINDPEFEVRLQIRMALERIKGGEAAKGSIWSQMLGATKSTE</sequence>
<dbReference type="AlphaFoldDB" id="A0AB39HM34"/>
<dbReference type="SUPFAM" id="SSF48371">
    <property type="entry name" value="ARM repeat"/>
    <property type="match status" value="1"/>
</dbReference>
<dbReference type="Pfam" id="PF13769">
    <property type="entry name" value="Virulence_fact"/>
    <property type="match status" value="1"/>
</dbReference>
<dbReference type="EMBL" id="CP162599">
    <property type="protein sequence ID" value="XDK33219.1"/>
    <property type="molecule type" value="Genomic_DNA"/>
</dbReference>
<organism evidence="2">
    <name type="scientific">Ornithinibacillus sp. 4-3</name>
    <dbReference type="NCBI Taxonomy" id="3231488"/>
    <lineage>
        <taxon>Bacteria</taxon>
        <taxon>Bacillati</taxon>
        <taxon>Bacillota</taxon>
        <taxon>Bacilli</taxon>
        <taxon>Bacillales</taxon>
        <taxon>Bacillaceae</taxon>
        <taxon>Ornithinibacillus</taxon>
    </lineage>
</organism>
<dbReference type="InterPro" id="IPR016024">
    <property type="entry name" value="ARM-type_fold"/>
</dbReference>
<accession>A0AB39HM34</accession>